<name>A0A7I8VNX6_9ANNE</name>
<accession>A0A7I8VNX6</accession>
<evidence type="ECO:0000259" key="3">
    <source>
        <dbReference type="SMART" id="SM00642"/>
    </source>
</evidence>
<evidence type="ECO:0000256" key="2">
    <source>
        <dbReference type="SAM" id="Phobius"/>
    </source>
</evidence>
<dbReference type="InterPro" id="IPR013780">
    <property type="entry name" value="Glyco_hydro_b"/>
</dbReference>
<dbReference type="SUPFAM" id="SSF51445">
    <property type="entry name" value="(Trans)glycosidases"/>
    <property type="match status" value="1"/>
</dbReference>
<evidence type="ECO:0000313" key="4">
    <source>
        <dbReference type="EMBL" id="CAD5118002.1"/>
    </source>
</evidence>
<proteinExistence type="predicted"/>
<dbReference type="Proteomes" id="UP000549394">
    <property type="component" value="Unassembled WGS sequence"/>
</dbReference>
<gene>
    <name evidence="4" type="ORF">DGYR_LOCUS6455</name>
</gene>
<dbReference type="SMART" id="SM00642">
    <property type="entry name" value="Aamy"/>
    <property type="match status" value="1"/>
</dbReference>
<feature type="compositionally biased region" description="Polar residues" evidence="1">
    <location>
        <begin position="1"/>
        <end position="10"/>
    </location>
</feature>
<dbReference type="GO" id="GO:0005975">
    <property type="term" value="P:carbohydrate metabolic process"/>
    <property type="evidence" value="ECO:0007669"/>
    <property type="project" value="InterPro"/>
</dbReference>
<protein>
    <submittedName>
        <fullName evidence="4">DgyrCDS6743</fullName>
    </submittedName>
</protein>
<sequence>MDENINNTQARLRKNQGAKVETKEYEECKARFDYAKDNLDDNDDKSVPPLSFENSWTEGQRLSFNVKQQWQFLVFFLSLCISMYFLTIYNERQLIKIKEEYAMNVKHEEFWWQKAFIYRIDVGQFVDSNKDGVGDFLGIVAKIELLNSLLVDAILIENAFSQTESGAILNFYDAHSKYGGLEEFKQMISVLKESGVRVLLRVRPNQTSKLHNWFVLSETCGDCKEKDYYIWADCSPGKPPNNWKNNRGESIWNYSEVRKQCYLSQLGGKLADLNFRNVNVINEFKNIFKKWLKLGIDGFLLDELDLLYEEEDLSVDEVVDDVEVNEEGETIKIDTSKELTRNRHEVYDLLALWREVFDTYQIKNNVQLFISCQFLEPDMPSESARYFDTGIDAPIKTFNVVPKCGSMCFYQEIDSWITEVPSNKVSSWGLDGKHSVLHDLLIMTLPGTAFIQRNLSDDSALKTFERLSNLRKEHSFLNGKFNYAVITNSILSYVRYARRFLPYLVAVNFGEKTESIDFTESTNYMSGEIMAVTNPTGKSFNQLYQKVGLKDLKLNDGEGVVIRLLPDDL</sequence>
<feature type="region of interest" description="Disordered" evidence="1">
    <location>
        <begin position="1"/>
        <end position="21"/>
    </location>
</feature>
<evidence type="ECO:0000313" key="5">
    <source>
        <dbReference type="Proteomes" id="UP000549394"/>
    </source>
</evidence>
<dbReference type="PANTHER" id="PTHR10357">
    <property type="entry name" value="ALPHA-AMYLASE FAMILY MEMBER"/>
    <property type="match status" value="1"/>
</dbReference>
<dbReference type="Gene3D" id="3.20.20.80">
    <property type="entry name" value="Glycosidases"/>
    <property type="match status" value="1"/>
</dbReference>
<dbReference type="EMBL" id="CAJFCJ010000007">
    <property type="protein sequence ID" value="CAD5118002.1"/>
    <property type="molecule type" value="Genomic_DNA"/>
</dbReference>
<dbReference type="Gene3D" id="2.60.40.1180">
    <property type="entry name" value="Golgi alpha-mannosidase II"/>
    <property type="match status" value="1"/>
</dbReference>
<feature type="domain" description="Glycosyl hydrolase family 13 catalytic" evidence="3">
    <location>
        <begin position="119"/>
        <end position="471"/>
    </location>
</feature>
<feature type="transmembrane region" description="Helical" evidence="2">
    <location>
        <begin position="70"/>
        <end position="89"/>
    </location>
</feature>
<comment type="caution">
    <text evidence="4">The sequence shown here is derived from an EMBL/GenBank/DDBJ whole genome shotgun (WGS) entry which is preliminary data.</text>
</comment>
<dbReference type="AlphaFoldDB" id="A0A7I8VNX6"/>
<dbReference type="InterPro" id="IPR045857">
    <property type="entry name" value="O16G_dom_2"/>
</dbReference>
<keyword evidence="2" id="KW-0472">Membrane</keyword>
<dbReference type="PANTHER" id="PTHR10357:SF179">
    <property type="entry name" value="NEUTRAL AND BASIC AMINO ACID TRANSPORT PROTEIN RBAT"/>
    <property type="match status" value="1"/>
</dbReference>
<evidence type="ECO:0000256" key="1">
    <source>
        <dbReference type="SAM" id="MobiDB-lite"/>
    </source>
</evidence>
<reference evidence="4 5" key="1">
    <citation type="submission" date="2020-08" db="EMBL/GenBank/DDBJ databases">
        <authorList>
            <person name="Hejnol A."/>
        </authorList>
    </citation>
    <scope>NUCLEOTIDE SEQUENCE [LARGE SCALE GENOMIC DNA]</scope>
</reference>
<keyword evidence="2" id="KW-1133">Transmembrane helix</keyword>
<dbReference type="OrthoDB" id="1740265at2759"/>
<dbReference type="InterPro" id="IPR017853">
    <property type="entry name" value="GH"/>
</dbReference>
<keyword evidence="2" id="KW-0812">Transmembrane</keyword>
<dbReference type="Gene3D" id="3.90.400.10">
    <property type="entry name" value="Oligo-1,6-glucosidase, Domain 2"/>
    <property type="match status" value="1"/>
</dbReference>
<dbReference type="InterPro" id="IPR006047">
    <property type="entry name" value="GH13_cat_dom"/>
</dbReference>
<organism evidence="4 5">
    <name type="scientific">Dimorphilus gyrociliatus</name>
    <dbReference type="NCBI Taxonomy" id="2664684"/>
    <lineage>
        <taxon>Eukaryota</taxon>
        <taxon>Metazoa</taxon>
        <taxon>Spiralia</taxon>
        <taxon>Lophotrochozoa</taxon>
        <taxon>Annelida</taxon>
        <taxon>Polychaeta</taxon>
        <taxon>Polychaeta incertae sedis</taxon>
        <taxon>Dinophilidae</taxon>
        <taxon>Dimorphilus</taxon>
    </lineage>
</organism>
<keyword evidence="5" id="KW-1185">Reference proteome</keyword>
<dbReference type="Pfam" id="PF00128">
    <property type="entry name" value="Alpha-amylase"/>
    <property type="match status" value="1"/>
</dbReference>